<organism evidence="2 3">
    <name type="scientific">Oldenlandia corymbosa var. corymbosa</name>
    <dbReference type="NCBI Taxonomy" id="529605"/>
    <lineage>
        <taxon>Eukaryota</taxon>
        <taxon>Viridiplantae</taxon>
        <taxon>Streptophyta</taxon>
        <taxon>Embryophyta</taxon>
        <taxon>Tracheophyta</taxon>
        <taxon>Spermatophyta</taxon>
        <taxon>Magnoliopsida</taxon>
        <taxon>eudicotyledons</taxon>
        <taxon>Gunneridae</taxon>
        <taxon>Pentapetalae</taxon>
        <taxon>asterids</taxon>
        <taxon>lamiids</taxon>
        <taxon>Gentianales</taxon>
        <taxon>Rubiaceae</taxon>
        <taxon>Rubioideae</taxon>
        <taxon>Spermacoceae</taxon>
        <taxon>Hedyotis-Oldenlandia complex</taxon>
        <taxon>Oldenlandia</taxon>
    </lineage>
</organism>
<reference evidence="2" key="1">
    <citation type="submission" date="2023-03" db="EMBL/GenBank/DDBJ databases">
        <authorList>
            <person name="Julca I."/>
        </authorList>
    </citation>
    <scope>NUCLEOTIDE SEQUENCE</scope>
</reference>
<keyword evidence="3" id="KW-1185">Reference proteome</keyword>
<protein>
    <submittedName>
        <fullName evidence="2">OLC1v1026272C1</fullName>
    </submittedName>
</protein>
<sequence>MESLKKLSEANSPDDGEKIEGMHNAMSLVMLEWQEAGGHLKLVLDTFRECLGKLESKEKYLRVLEESVKQSCWKEFDSRRRWIETGLQRLDEKRLSRNGALREIEIEETQFGKRVEDFLLVEEEIHGALKLKQRQMEEMETEVDSKEGTLRCREDQMDAEEKNLELRLTKVDEMERNVERRKLEIDSKEKVEINH</sequence>
<dbReference type="AlphaFoldDB" id="A0AAV1C810"/>
<evidence type="ECO:0000313" key="3">
    <source>
        <dbReference type="Proteomes" id="UP001161247"/>
    </source>
</evidence>
<accession>A0AAV1C810</accession>
<dbReference type="EMBL" id="OX459118">
    <property type="protein sequence ID" value="CAI9091293.1"/>
    <property type="molecule type" value="Genomic_DNA"/>
</dbReference>
<feature type="compositionally biased region" description="Basic and acidic residues" evidence="1">
    <location>
        <begin position="143"/>
        <end position="157"/>
    </location>
</feature>
<feature type="region of interest" description="Disordered" evidence="1">
    <location>
        <begin position="136"/>
        <end position="157"/>
    </location>
</feature>
<dbReference type="Proteomes" id="UP001161247">
    <property type="component" value="Chromosome 1"/>
</dbReference>
<name>A0AAV1C810_OLDCO</name>
<gene>
    <name evidence="2" type="ORF">OLC1_LOCUS3254</name>
</gene>
<evidence type="ECO:0000313" key="2">
    <source>
        <dbReference type="EMBL" id="CAI9091293.1"/>
    </source>
</evidence>
<evidence type="ECO:0000256" key="1">
    <source>
        <dbReference type="SAM" id="MobiDB-lite"/>
    </source>
</evidence>
<proteinExistence type="predicted"/>